<dbReference type="Pfam" id="PF01381">
    <property type="entry name" value="HTH_3"/>
    <property type="match status" value="1"/>
</dbReference>
<dbReference type="EMBL" id="NUIQ01000155">
    <property type="protein sequence ID" value="PGO73602.1"/>
    <property type="molecule type" value="Genomic_DNA"/>
</dbReference>
<protein>
    <submittedName>
        <fullName evidence="2">XRE family transcriptional regulator</fullName>
    </submittedName>
</protein>
<dbReference type="SMART" id="SM00530">
    <property type="entry name" value="HTH_XRE"/>
    <property type="match status" value="1"/>
</dbReference>
<dbReference type="AlphaFoldDB" id="A0A9X7GP53"/>
<reference evidence="2 3" key="1">
    <citation type="submission" date="2017-09" db="EMBL/GenBank/DDBJ databases">
        <title>Large-scale bioinformatics analysis of Bacillus genomes uncovers conserved roles of natural products in bacterial physiology.</title>
        <authorList>
            <consortium name="Agbiome Team Llc"/>
            <person name="Bleich R.M."/>
            <person name="Grubbs K.J."/>
            <person name="Santa Maria K.C."/>
            <person name="Allen S.E."/>
            <person name="Farag S."/>
            <person name="Shank E.A."/>
            <person name="Bowers A."/>
        </authorList>
    </citation>
    <scope>NUCLEOTIDE SEQUENCE [LARGE SCALE GENOMIC DNA]</scope>
    <source>
        <strain evidence="2 3">AFS049141</strain>
    </source>
</reference>
<feature type="domain" description="HTH cro/C1-type" evidence="1">
    <location>
        <begin position="7"/>
        <end position="59"/>
    </location>
</feature>
<organism evidence="2 3">
    <name type="scientific">Bacillus cereus</name>
    <dbReference type="NCBI Taxonomy" id="1396"/>
    <lineage>
        <taxon>Bacteria</taxon>
        <taxon>Bacillati</taxon>
        <taxon>Bacillota</taxon>
        <taxon>Bacilli</taxon>
        <taxon>Bacillales</taxon>
        <taxon>Bacillaceae</taxon>
        <taxon>Bacillus</taxon>
        <taxon>Bacillus cereus group</taxon>
    </lineage>
</organism>
<accession>A0A9X7GP53</accession>
<dbReference type="CDD" id="cd00093">
    <property type="entry name" value="HTH_XRE"/>
    <property type="match status" value="1"/>
</dbReference>
<dbReference type="InterPro" id="IPR010982">
    <property type="entry name" value="Lambda_DNA-bd_dom_sf"/>
</dbReference>
<dbReference type="SUPFAM" id="SSF47413">
    <property type="entry name" value="lambda repressor-like DNA-binding domains"/>
    <property type="match status" value="1"/>
</dbReference>
<dbReference type="Gene3D" id="1.10.260.40">
    <property type="entry name" value="lambda repressor-like DNA-binding domains"/>
    <property type="match status" value="1"/>
</dbReference>
<evidence type="ECO:0000259" key="1">
    <source>
        <dbReference type="PROSITE" id="PS50943"/>
    </source>
</evidence>
<gene>
    <name evidence="2" type="ORF">CN980_18255</name>
</gene>
<evidence type="ECO:0000313" key="3">
    <source>
        <dbReference type="Proteomes" id="UP000223834"/>
    </source>
</evidence>
<name>A0A9X7GP53_BACCE</name>
<dbReference type="RefSeq" id="WP_000206356.1">
    <property type="nucleotide sequence ID" value="NZ_NUIQ01000155.1"/>
</dbReference>
<comment type="caution">
    <text evidence="2">The sequence shown here is derived from an EMBL/GenBank/DDBJ whole genome shotgun (WGS) entry which is preliminary data.</text>
</comment>
<proteinExistence type="predicted"/>
<evidence type="ECO:0000313" key="2">
    <source>
        <dbReference type="EMBL" id="PGO73602.1"/>
    </source>
</evidence>
<dbReference type="InterPro" id="IPR001387">
    <property type="entry name" value="Cro/C1-type_HTH"/>
</dbReference>
<dbReference type="Proteomes" id="UP000223834">
    <property type="component" value="Unassembled WGS sequence"/>
</dbReference>
<sequence>MTTFDRVKKLAEEQKISISELERQLDMGKNSLYRWKKQTPSSDTIQKVADYFKVSTDYLLGRTEKKYWELTEKDEKDIQKKLEELIEDMSNADALAFSKDSEPMSEETKRLLIMSLENSLRLGKEMAKKKFTPKKYRDEE</sequence>
<dbReference type="GO" id="GO:0003677">
    <property type="term" value="F:DNA binding"/>
    <property type="evidence" value="ECO:0007669"/>
    <property type="project" value="InterPro"/>
</dbReference>
<dbReference type="PROSITE" id="PS50943">
    <property type="entry name" value="HTH_CROC1"/>
    <property type="match status" value="1"/>
</dbReference>